<accession>A0A2R4T0W9</accession>
<protein>
    <submittedName>
        <fullName evidence="8">Peptidase S8</fullName>
    </submittedName>
</protein>
<dbReference type="RefSeq" id="WP_108148456.1">
    <property type="nucleotide sequence ID" value="NZ_CP026304.1"/>
</dbReference>
<feature type="active site" description="Charge relay system" evidence="5">
    <location>
        <position position="384"/>
    </location>
</feature>
<evidence type="ECO:0000256" key="5">
    <source>
        <dbReference type="PROSITE-ProRule" id="PRU01240"/>
    </source>
</evidence>
<evidence type="ECO:0000256" key="6">
    <source>
        <dbReference type="RuleBase" id="RU003355"/>
    </source>
</evidence>
<evidence type="ECO:0000313" key="8">
    <source>
        <dbReference type="EMBL" id="AVZ72776.1"/>
    </source>
</evidence>
<keyword evidence="4 5" id="KW-0720">Serine protease</keyword>
<dbReference type="Pfam" id="PF00082">
    <property type="entry name" value="Peptidase_S8"/>
    <property type="match status" value="1"/>
</dbReference>
<dbReference type="PROSITE" id="PS00138">
    <property type="entry name" value="SUBTILASE_SER"/>
    <property type="match status" value="1"/>
</dbReference>
<evidence type="ECO:0000256" key="2">
    <source>
        <dbReference type="ARBA" id="ARBA00022670"/>
    </source>
</evidence>
<dbReference type="GeneID" id="55655948"/>
<keyword evidence="3 5" id="KW-0378">Hydrolase</keyword>
<evidence type="ECO:0000313" key="9">
    <source>
        <dbReference type="Proteomes" id="UP000244201"/>
    </source>
</evidence>
<keyword evidence="9" id="KW-1185">Reference proteome</keyword>
<dbReference type="InterPro" id="IPR023827">
    <property type="entry name" value="Peptidase_S8_Asp-AS"/>
</dbReference>
<evidence type="ECO:0000256" key="4">
    <source>
        <dbReference type="ARBA" id="ARBA00022825"/>
    </source>
</evidence>
<organism evidence="8 9">
    <name type="scientific">Streptomyces lunaelactis</name>
    <dbReference type="NCBI Taxonomy" id="1535768"/>
    <lineage>
        <taxon>Bacteria</taxon>
        <taxon>Bacillati</taxon>
        <taxon>Actinomycetota</taxon>
        <taxon>Actinomycetes</taxon>
        <taxon>Kitasatosporales</taxon>
        <taxon>Streptomycetaceae</taxon>
        <taxon>Streptomyces</taxon>
    </lineage>
</organism>
<feature type="active site" description="Charge relay system" evidence="5">
    <location>
        <position position="153"/>
    </location>
</feature>
<reference evidence="8 9" key="1">
    <citation type="submission" date="2018-01" db="EMBL/GenBank/DDBJ databases">
        <title>Complete genome sequence of Streptomyces lunaelactis MM109T, a Ferroverdin A producer isolated from cave moonmilk deposits.</title>
        <authorList>
            <person name="Naome A."/>
            <person name="Martinet L."/>
            <person name="Maciejewska M."/>
            <person name="Anderssen S."/>
            <person name="Adam D."/>
            <person name="Tenconi E."/>
            <person name="Deflandre B."/>
            <person name="Arguelles-Arias A."/>
            <person name="Calusinska M."/>
            <person name="Copieters W."/>
            <person name="Karim L."/>
            <person name="Hanikenne M."/>
            <person name="Baurain D."/>
            <person name="van Wezel G."/>
            <person name="Smargiasso N."/>
            <person name="de Pauw E."/>
            <person name="Delfosse P."/>
            <person name="Rigali S."/>
        </authorList>
    </citation>
    <scope>NUCLEOTIDE SEQUENCE [LARGE SCALE GENOMIC DNA]</scope>
    <source>
        <strain evidence="8 9">MM109</strain>
    </source>
</reference>
<evidence type="ECO:0000256" key="1">
    <source>
        <dbReference type="ARBA" id="ARBA00011073"/>
    </source>
</evidence>
<dbReference type="GO" id="GO:0004252">
    <property type="term" value="F:serine-type endopeptidase activity"/>
    <property type="evidence" value="ECO:0007669"/>
    <property type="project" value="UniProtKB-UniRule"/>
</dbReference>
<dbReference type="InterPro" id="IPR000209">
    <property type="entry name" value="Peptidase_S8/S53_dom"/>
</dbReference>
<dbReference type="GO" id="GO:0006508">
    <property type="term" value="P:proteolysis"/>
    <property type="evidence" value="ECO:0007669"/>
    <property type="project" value="UniProtKB-KW"/>
</dbReference>
<evidence type="ECO:0000259" key="7">
    <source>
        <dbReference type="Pfam" id="PF00082"/>
    </source>
</evidence>
<dbReference type="OrthoDB" id="3496386at2"/>
<dbReference type="PROSITE" id="PS51892">
    <property type="entry name" value="SUBTILASE"/>
    <property type="match status" value="1"/>
</dbReference>
<feature type="domain" description="Peptidase S8/S53" evidence="7">
    <location>
        <begin position="144"/>
        <end position="434"/>
    </location>
</feature>
<dbReference type="SUPFAM" id="SSF52743">
    <property type="entry name" value="Subtilisin-like"/>
    <property type="match status" value="1"/>
</dbReference>
<gene>
    <name evidence="8" type="ORF">SLUN_11835</name>
</gene>
<dbReference type="PRINTS" id="PR00723">
    <property type="entry name" value="SUBTILISIN"/>
</dbReference>
<evidence type="ECO:0000256" key="3">
    <source>
        <dbReference type="ARBA" id="ARBA00022801"/>
    </source>
</evidence>
<dbReference type="AlphaFoldDB" id="A0A2R4T0W9"/>
<dbReference type="Proteomes" id="UP000244201">
    <property type="component" value="Chromosome"/>
</dbReference>
<dbReference type="PANTHER" id="PTHR43806">
    <property type="entry name" value="PEPTIDASE S8"/>
    <property type="match status" value="1"/>
</dbReference>
<dbReference type="EMBL" id="CP026304">
    <property type="protein sequence ID" value="AVZ72776.1"/>
    <property type="molecule type" value="Genomic_DNA"/>
</dbReference>
<proteinExistence type="inferred from homology"/>
<name>A0A2R4T0W9_9ACTN</name>
<dbReference type="InterPro" id="IPR036852">
    <property type="entry name" value="Peptidase_S8/S53_dom_sf"/>
</dbReference>
<dbReference type="Gene3D" id="3.40.50.200">
    <property type="entry name" value="Peptidase S8/S53 domain"/>
    <property type="match status" value="1"/>
</dbReference>
<dbReference type="InterPro" id="IPR050131">
    <property type="entry name" value="Peptidase_S8_subtilisin-like"/>
</dbReference>
<dbReference type="InterPro" id="IPR023828">
    <property type="entry name" value="Peptidase_S8_Ser-AS"/>
</dbReference>
<comment type="similarity">
    <text evidence="1 5 6">Belongs to the peptidase S8 family.</text>
</comment>
<dbReference type="PANTHER" id="PTHR43806:SF11">
    <property type="entry name" value="CEREVISIN-RELATED"/>
    <property type="match status" value="1"/>
</dbReference>
<dbReference type="InterPro" id="IPR015500">
    <property type="entry name" value="Peptidase_S8_subtilisin-rel"/>
</dbReference>
<dbReference type="KEGG" id="slk:SLUN_11835"/>
<feature type="active site" description="Charge relay system" evidence="5">
    <location>
        <position position="193"/>
    </location>
</feature>
<dbReference type="PROSITE" id="PS00136">
    <property type="entry name" value="SUBTILASE_ASP"/>
    <property type="match status" value="1"/>
</dbReference>
<dbReference type="GO" id="GO:0005615">
    <property type="term" value="C:extracellular space"/>
    <property type="evidence" value="ECO:0007669"/>
    <property type="project" value="TreeGrafter"/>
</dbReference>
<keyword evidence="2 5" id="KW-0645">Protease</keyword>
<sequence length="451" mass="47423">MRVLIQVHPTPDITAAVIDSPGKQTAADVAGDLAGIDLDSSYLPVAMPKPVPKSGDGDPLSMRQPLDFSWEPVDASVLVRGEISDEESGPRLAALTGQQPNIVGVFADAVIESLPTCPDHPVGTWNDVASVLHVTKLHEQGLDGSSVAVAVVDSGINLVHLGSSGVTAATVDQDRSWSPSSVPHLPGRFPVDHGTMCAFNVLIAAPSAHLLDVPVLLSRRREQTVMEGYLSDAIAAYAHLRSTLELMPENNRSLVVSNSWGPYTPSWDFPPGHPGNYSDSLAHPFNQAVAELANAGADVLFAAGNCGRECPDRQCGYSVRPIVGANSHPQALSIGGVDVAKGGRLGYSSQGPGRLARRKPDLCGYTHFLGSQAYGVGKADTGTSTACPVVAGVVAAVRSAWSAKDLSPEEMRALLQRTAHDPSRRGFSDDYGYGTINVPGLLEALQQLQSI</sequence>